<dbReference type="InterPro" id="IPR027417">
    <property type="entry name" value="P-loop_NTPase"/>
</dbReference>
<dbReference type="Pfam" id="PF00271">
    <property type="entry name" value="Helicase_C"/>
    <property type="match status" value="1"/>
</dbReference>
<dbReference type="EMBL" id="JOWA01000102">
    <property type="protein sequence ID" value="KEZ42131.1"/>
    <property type="molecule type" value="Genomic_DNA"/>
</dbReference>
<accession>A0A084G469</accession>
<organism evidence="6 7">
    <name type="scientific">Pseudallescheria apiosperma</name>
    <name type="common">Scedosporium apiospermum</name>
    <dbReference type="NCBI Taxonomy" id="563466"/>
    <lineage>
        <taxon>Eukaryota</taxon>
        <taxon>Fungi</taxon>
        <taxon>Dikarya</taxon>
        <taxon>Ascomycota</taxon>
        <taxon>Pezizomycotina</taxon>
        <taxon>Sordariomycetes</taxon>
        <taxon>Hypocreomycetidae</taxon>
        <taxon>Microascales</taxon>
        <taxon>Microascaceae</taxon>
        <taxon>Scedosporium</taxon>
    </lineage>
</organism>
<evidence type="ECO:0000256" key="3">
    <source>
        <dbReference type="SAM" id="MobiDB-lite"/>
    </source>
</evidence>
<dbReference type="PANTHER" id="PTHR44533:SF4">
    <property type="entry name" value="DEAD_H RNA HELICASE, PUTATIVE-RELATED"/>
    <property type="match status" value="1"/>
</dbReference>
<evidence type="ECO:0000256" key="4">
    <source>
        <dbReference type="SAM" id="Phobius"/>
    </source>
</evidence>
<dbReference type="PROSITE" id="PS51194">
    <property type="entry name" value="HELICASE_CTER"/>
    <property type="match status" value="1"/>
</dbReference>
<dbReference type="HOGENOM" id="CLU_499817_0_0_1"/>
<reference evidence="6 7" key="1">
    <citation type="journal article" date="2014" name="Genome Announc.">
        <title>Draft genome sequence of the pathogenic fungus Scedosporium apiospermum.</title>
        <authorList>
            <person name="Vandeputte P."/>
            <person name="Ghamrawi S."/>
            <person name="Rechenmann M."/>
            <person name="Iltis A."/>
            <person name="Giraud S."/>
            <person name="Fleury M."/>
            <person name="Thornton C."/>
            <person name="Delhaes L."/>
            <person name="Meyer W."/>
            <person name="Papon N."/>
            <person name="Bouchara J.P."/>
        </authorList>
    </citation>
    <scope>NUCLEOTIDE SEQUENCE [LARGE SCALE GENOMIC DNA]</scope>
    <source>
        <strain evidence="6 7">IHEM 14462</strain>
    </source>
</reference>
<dbReference type="Pfam" id="PF26076">
    <property type="entry name" value="WHD_DDX60"/>
    <property type="match status" value="1"/>
</dbReference>
<evidence type="ECO:0000256" key="1">
    <source>
        <dbReference type="ARBA" id="ARBA00022801"/>
    </source>
</evidence>
<dbReference type="OrthoDB" id="2320933at2759"/>
<feature type="region of interest" description="Disordered" evidence="3">
    <location>
        <begin position="1"/>
        <end position="23"/>
    </location>
</feature>
<keyword evidence="2" id="KW-0547">Nucleotide-binding</keyword>
<feature type="compositionally biased region" description="Basic and acidic residues" evidence="3">
    <location>
        <begin position="9"/>
        <end position="23"/>
    </location>
</feature>
<dbReference type="InterPro" id="IPR059032">
    <property type="entry name" value="WHD_DDX60"/>
</dbReference>
<name>A0A084G469_PSEDA</name>
<feature type="compositionally biased region" description="Polar residues" evidence="3">
    <location>
        <begin position="486"/>
        <end position="501"/>
    </location>
</feature>
<dbReference type="GO" id="GO:0016787">
    <property type="term" value="F:hydrolase activity"/>
    <property type="evidence" value="ECO:0007669"/>
    <property type="project" value="UniProtKB-KW"/>
</dbReference>
<evidence type="ECO:0000313" key="6">
    <source>
        <dbReference type="EMBL" id="KEZ42131.1"/>
    </source>
</evidence>
<keyword evidence="4" id="KW-0472">Membrane</keyword>
<protein>
    <recommendedName>
        <fullName evidence="5">Helicase C-terminal domain-containing protein</fullName>
    </recommendedName>
</protein>
<keyword evidence="2" id="KW-0067">ATP-binding</keyword>
<evidence type="ECO:0000313" key="7">
    <source>
        <dbReference type="Proteomes" id="UP000028545"/>
    </source>
</evidence>
<keyword evidence="4" id="KW-1133">Transmembrane helix</keyword>
<dbReference type="KEGG" id="sapo:SAPIO_CDS6376"/>
<evidence type="ECO:0000259" key="5">
    <source>
        <dbReference type="PROSITE" id="PS51194"/>
    </source>
</evidence>
<dbReference type="InterPro" id="IPR001650">
    <property type="entry name" value="Helicase_C-like"/>
</dbReference>
<keyword evidence="1" id="KW-0378">Hydrolase</keyword>
<feature type="compositionally biased region" description="Acidic residues" evidence="3">
    <location>
        <begin position="512"/>
        <end position="527"/>
    </location>
</feature>
<comment type="caution">
    <text evidence="6">The sequence shown here is derived from an EMBL/GenBank/DDBJ whole genome shotgun (WGS) entry which is preliminary data.</text>
</comment>
<evidence type="ECO:0000256" key="2">
    <source>
        <dbReference type="ARBA" id="ARBA00022806"/>
    </source>
</evidence>
<keyword evidence="2" id="KW-0347">Helicase</keyword>
<dbReference type="AlphaFoldDB" id="A0A084G469"/>
<dbReference type="GO" id="GO:0004386">
    <property type="term" value="F:helicase activity"/>
    <property type="evidence" value="ECO:0007669"/>
    <property type="project" value="UniProtKB-KW"/>
</dbReference>
<feature type="transmembrane region" description="Helical" evidence="4">
    <location>
        <begin position="109"/>
        <end position="128"/>
    </location>
</feature>
<dbReference type="SMART" id="SM00490">
    <property type="entry name" value="HELICc"/>
    <property type="match status" value="1"/>
</dbReference>
<feature type="domain" description="Helicase C-terminal" evidence="5">
    <location>
        <begin position="27"/>
        <end position="200"/>
    </location>
</feature>
<dbReference type="RefSeq" id="XP_016641930.1">
    <property type="nucleotide sequence ID" value="XM_016788496.1"/>
</dbReference>
<dbReference type="InterPro" id="IPR052431">
    <property type="entry name" value="SKI2_subfamily_helicases"/>
</dbReference>
<dbReference type="Proteomes" id="UP000028545">
    <property type="component" value="Unassembled WGS sequence"/>
</dbReference>
<gene>
    <name evidence="6" type="ORF">SAPIO_CDS6376</name>
</gene>
<feature type="compositionally biased region" description="Polar residues" evidence="3">
    <location>
        <begin position="534"/>
        <end position="545"/>
    </location>
</feature>
<sequence length="545" mass="61176">MAEYHKWKRTADRKANAAPKMEEGMSKMDAIQAEASREAHPMQSFDMDAPIHLFSFADHSKLLPSELKQHIESLANSNLKPGLIQALRRGIGVHHAGMNRVYRQVVEMLFRRGFLTVVIATGTLALGINMPCKTVIFLGDSVYLTTLTYQQGAGRAGRRSFDLLGNVVFAGIELERAYEIMSSRLPDLQGHFPLSTTLMLRLLGFWHHTENSQYAIDAVQSMLSQTRIYLGGPESQMAIKHHVRFSIEYLRRQQLLSQDGTPLNFTGLVGHLYFTENAVFAFHSLLKEVEAEGILCQHNEDTLDIFRTYVETYVHQHLSGVSDDTLPFTKHKFGSQGKHSRQLSSARKCLPPTKLRSPFSALSGFTDKFKSIHELCTTVRGDIFLEESAVPYILIYLYDTNWVPWNAYIYDFFKHGNMKALVDDNKIRRGDVWFRLKDFSLVLSTITASLSNFFGEEIVDDAAMMDIQDVGSTMEDESDDSDDQHASTAATRDKCTASSSKAKARDTAVPDSWEDDIDSSSAEEDGCLLDGESSGYTSQRGSEGE</sequence>
<keyword evidence="4" id="KW-0812">Transmembrane</keyword>
<dbReference type="GO" id="GO:0005737">
    <property type="term" value="C:cytoplasm"/>
    <property type="evidence" value="ECO:0007669"/>
    <property type="project" value="TreeGrafter"/>
</dbReference>
<keyword evidence="7" id="KW-1185">Reference proteome</keyword>
<proteinExistence type="predicted"/>
<dbReference type="Gene3D" id="3.40.50.300">
    <property type="entry name" value="P-loop containing nucleotide triphosphate hydrolases"/>
    <property type="match status" value="1"/>
</dbReference>
<dbReference type="VEuPathDB" id="FungiDB:SAPIO_CDS6376"/>
<feature type="region of interest" description="Disordered" evidence="3">
    <location>
        <begin position="472"/>
        <end position="545"/>
    </location>
</feature>
<dbReference type="SUPFAM" id="SSF52540">
    <property type="entry name" value="P-loop containing nucleoside triphosphate hydrolases"/>
    <property type="match status" value="1"/>
</dbReference>
<dbReference type="PANTHER" id="PTHR44533">
    <property type="entry name" value="DEAD/H RNA HELICASE, PUTATIVE-RELATED"/>
    <property type="match status" value="1"/>
</dbReference>
<dbReference type="GeneID" id="27725448"/>